<organism evidence="5 6">
    <name type="scientific">Mesorhizobium retamae</name>
    <dbReference type="NCBI Taxonomy" id="2912854"/>
    <lineage>
        <taxon>Bacteria</taxon>
        <taxon>Pseudomonadati</taxon>
        <taxon>Pseudomonadota</taxon>
        <taxon>Alphaproteobacteria</taxon>
        <taxon>Hyphomicrobiales</taxon>
        <taxon>Phyllobacteriaceae</taxon>
        <taxon>Mesorhizobium</taxon>
    </lineage>
</organism>
<dbReference type="Proteomes" id="UP001201701">
    <property type="component" value="Unassembled WGS sequence"/>
</dbReference>
<keyword evidence="1" id="KW-0805">Transcription regulation</keyword>
<dbReference type="PROSITE" id="PS50043">
    <property type="entry name" value="HTH_LUXR_2"/>
    <property type="match status" value="1"/>
</dbReference>
<dbReference type="EMBL" id="JAKREW010000060">
    <property type="protein sequence ID" value="MCG7508940.1"/>
    <property type="molecule type" value="Genomic_DNA"/>
</dbReference>
<dbReference type="SUPFAM" id="SSF46894">
    <property type="entry name" value="C-terminal effector domain of the bipartite response regulators"/>
    <property type="match status" value="1"/>
</dbReference>
<evidence type="ECO:0000313" key="5">
    <source>
        <dbReference type="EMBL" id="MCG7508940.1"/>
    </source>
</evidence>
<evidence type="ECO:0000256" key="3">
    <source>
        <dbReference type="ARBA" id="ARBA00023163"/>
    </source>
</evidence>
<evidence type="ECO:0000256" key="2">
    <source>
        <dbReference type="ARBA" id="ARBA00023125"/>
    </source>
</evidence>
<comment type="caution">
    <text evidence="5">The sequence shown here is derived from an EMBL/GenBank/DDBJ whole genome shotgun (WGS) entry which is preliminary data.</text>
</comment>
<sequence>MHFDRTAFGDQFLTVVAAAMPLVGCCFYRVEDGRHVVDHRLSGLSPYWLNRYYHRFWRFDPLHPERVGQQGIRLRSVTRETARRDAGAPEYFEQFLVPQNTVHQTELYFHAGSRIVAGASLLRSERNGPFTSDNLTFLDRLVGFVEDIVLSDEDEASALDIPGLTPREREIANLVGAAMCNKDICRRLDIELPTVKTHISRILVKAGVRNRAELMKKLHGRG</sequence>
<dbReference type="InterPro" id="IPR036388">
    <property type="entry name" value="WH-like_DNA-bd_sf"/>
</dbReference>
<dbReference type="InterPro" id="IPR000792">
    <property type="entry name" value="Tscrpt_reg_LuxR_C"/>
</dbReference>
<accession>A0ABS9QNC0</accession>
<dbReference type="PANTHER" id="PTHR44688">
    <property type="entry name" value="DNA-BINDING TRANSCRIPTIONAL ACTIVATOR DEVR_DOSR"/>
    <property type="match status" value="1"/>
</dbReference>
<dbReference type="Gene3D" id="1.10.10.10">
    <property type="entry name" value="Winged helix-like DNA-binding domain superfamily/Winged helix DNA-binding domain"/>
    <property type="match status" value="1"/>
</dbReference>
<protein>
    <submittedName>
        <fullName evidence="5">Helix-turn-helix transcriptional regulator</fullName>
    </submittedName>
</protein>
<reference evidence="5 6" key="1">
    <citation type="submission" date="2022-02" db="EMBL/GenBank/DDBJ databases">
        <title>Draft genome sequence of Mezorhizobium retamae strain IRAMC:0171 isolated from Retama raetam nodules.</title>
        <authorList>
            <person name="Bengaied R."/>
            <person name="Sbissi I."/>
            <person name="Huber K."/>
            <person name="Ghodbane F."/>
            <person name="Nouioui I."/>
            <person name="Tarhouni M."/>
            <person name="Gtari M."/>
        </authorList>
    </citation>
    <scope>NUCLEOTIDE SEQUENCE [LARGE SCALE GENOMIC DNA]</scope>
    <source>
        <strain evidence="5 6">IRAMC:0171</strain>
    </source>
</reference>
<keyword evidence="2" id="KW-0238">DNA-binding</keyword>
<keyword evidence="3" id="KW-0804">Transcription</keyword>
<feature type="domain" description="HTH luxR-type" evidence="4">
    <location>
        <begin position="157"/>
        <end position="222"/>
    </location>
</feature>
<gene>
    <name evidence="5" type="ORF">L4923_28280</name>
</gene>
<evidence type="ECO:0000256" key="1">
    <source>
        <dbReference type="ARBA" id="ARBA00023015"/>
    </source>
</evidence>
<evidence type="ECO:0000313" key="6">
    <source>
        <dbReference type="Proteomes" id="UP001201701"/>
    </source>
</evidence>
<dbReference type="PRINTS" id="PR00038">
    <property type="entry name" value="HTHLUXR"/>
</dbReference>
<proteinExistence type="predicted"/>
<dbReference type="InterPro" id="IPR016032">
    <property type="entry name" value="Sig_transdc_resp-reg_C-effctor"/>
</dbReference>
<dbReference type="RefSeq" id="WP_239370440.1">
    <property type="nucleotide sequence ID" value="NZ_JAKREW010000060.1"/>
</dbReference>
<dbReference type="Pfam" id="PF00196">
    <property type="entry name" value="GerE"/>
    <property type="match status" value="1"/>
</dbReference>
<keyword evidence="6" id="KW-1185">Reference proteome</keyword>
<dbReference type="SMART" id="SM00421">
    <property type="entry name" value="HTH_LUXR"/>
    <property type="match status" value="1"/>
</dbReference>
<evidence type="ECO:0000259" key="4">
    <source>
        <dbReference type="PROSITE" id="PS50043"/>
    </source>
</evidence>
<dbReference type="PANTHER" id="PTHR44688:SF16">
    <property type="entry name" value="DNA-BINDING TRANSCRIPTIONAL ACTIVATOR DEVR_DOSR"/>
    <property type="match status" value="1"/>
</dbReference>
<name>A0ABS9QNC0_9HYPH</name>
<dbReference type="CDD" id="cd06170">
    <property type="entry name" value="LuxR_C_like"/>
    <property type="match status" value="1"/>
</dbReference>